<proteinExistence type="predicted"/>
<dbReference type="RefSeq" id="WP_344749213.1">
    <property type="nucleotide sequence ID" value="NZ_BAAAWW010000187.1"/>
</dbReference>
<feature type="transmembrane region" description="Helical" evidence="1">
    <location>
        <begin position="129"/>
        <end position="151"/>
    </location>
</feature>
<accession>A0ABV5TR04</accession>
<comment type="caution">
    <text evidence="2">The sequence shown here is derived from an EMBL/GenBank/DDBJ whole genome shotgun (WGS) entry which is preliminary data.</text>
</comment>
<feature type="transmembrane region" description="Helical" evidence="1">
    <location>
        <begin position="158"/>
        <end position="182"/>
    </location>
</feature>
<keyword evidence="1" id="KW-0472">Membrane</keyword>
<feature type="transmembrane region" description="Helical" evidence="1">
    <location>
        <begin position="202"/>
        <end position="224"/>
    </location>
</feature>
<feature type="transmembrane region" description="Helical" evidence="1">
    <location>
        <begin position="265"/>
        <end position="289"/>
    </location>
</feature>
<feature type="transmembrane region" description="Helical" evidence="1">
    <location>
        <begin position="334"/>
        <end position="353"/>
    </location>
</feature>
<feature type="transmembrane region" description="Helical" evidence="1">
    <location>
        <begin position="236"/>
        <end position="253"/>
    </location>
</feature>
<evidence type="ECO:0000313" key="3">
    <source>
        <dbReference type="Proteomes" id="UP001589610"/>
    </source>
</evidence>
<evidence type="ECO:0000313" key="2">
    <source>
        <dbReference type="EMBL" id="MFB9681444.1"/>
    </source>
</evidence>
<dbReference type="Proteomes" id="UP001589610">
    <property type="component" value="Unassembled WGS sequence"/>
</dbReference>
<keyword evidence="3" id="KW-1185">Reference proteome</keyword>
<sequence>MSLLEDRYRRWLRLLPASYRAEREEEMVSVFLEGSPGVSDDDGPRPRWSEIASVAVLAVRVRLGGAGHPAPRFLAWGETVRLVALLGLGLQAFLGALAATSTLRTYGMIGTVDPLLAQVAGPPGSPGRLAAILGGLAGVLWFAPLAALLAGRPRAARALALLALVLEVPGLIQVFLTVFSSLSTFSGLPVFSGLPAFSGLTVFPWSVPAGLLPPLVTVLALWAGFHRDARPVRRPLWLLLPPLAAGAALVALYEAVASPTTVAWIWPWLDLPGLVSVLIMGAGAAYACVHAYAPDRRTPSWPLALAVLALPVLCVRLAGLNYDVGIGFVDETSRIITLAMFGQAALLLAFAAWSAALGIRTLPAAPVQGREGPAEG</sequence>
<organism evidence="2 3">
    <name type="scientific">Streptosporangium vulgare</name>
    <dbReference type="NCBI Taxonomy" id="46190"/>
    <lineage>
        <taxon>Bacteria</taxon>
        <taxon>Bacillati</taxon>
        <taxon>Actinomycetota</taxon>
        <taxon>Actinomycetes</taxon>
        <taxon>Streptosporangiales</taxon>
        <taxon>Streptosporangiaceae</taxon>
        <taxon>Streptosporangium</taxon>
    </lineage>
</organism>
<feature type="transmembrane region" description="Helical" evidence="1">
    <location>
        <begin position="82"/>
        <end position="109"/>
    </location>
</feature>
<evidence type="ECO:0008006" key="4">
    <source>
        <dbReference type="Google" id="ProtNLM"/>
    </source>
</evidence>
<keyword evidence="1" id="KW-0812">Transmembrane</keyword>
<dbReference type="EMBL" id="JBHMBS010000033">
    <property type="protein sequence ID" value="MFB9681444.1"/>
    <property type="molecule type" value="Genomic_DNA"/>
</dbReference>
<reference evidence="2 3" key="1">
    <citation type="submission" date="2024-09" db="EMBL/GenBank/DDBJ databases">
        <authorList>
            <person name="Sun Q."/>
            <person name="Mori K."/>
        </authorList>
    </citation>
    <scope>NUCLEOTIDE SEQUENCE [LARGE SCALE GENOMIC DNA]</scope>
    <source>
        <strain evidence="2 3">JCM 3028</strain>
    </source>
</reference>
<gene>
    <name evidence="2" type="ORF">ACFFRH_38700</name>
</gene>
<protein>
    <recommendedName>
        <fullName evidence="4">Integral membrane protein</fullName>
    </recommendedName>
</protein>
<name>A0ABV5TR04_9ACTN</name>
<feature type="transmembrane region" description="Helical" evidence="1">
    <location>
        <begin position="301"/>
        <end position="322"/>
    </location>
</feature>
<evidence type="ECO:0000256" key="1">
    <source>
        <dbReference type="SAM" id="Phobius"/>
    </source>
</evidence>
<keyword evidence="1" id="KW-1133">Transmembrane helix</keyword>